<evidence type="ECO:0000256" key="1">
    <source>
        <dbReference type="ARBA" id="ARBA00004418"/>
    </source>
</evidence>
<feature type="domain" description="Heparin-sulfate lyase N-terminal" evidence="6">
    <location>
        <begin position="121"/>
        <end position="363"/>
    </location>
</feature>
<protein>
    <submittedName>
        <fullName evidence="7">Alginate lyase family protein</fullName>
    </submittedName>
</protein>
<accession>A0A7C4PIP9</accession>
<comment type="subcellular location">
    <subcellularLocation>
        <location evidence="1">Periplasm</location>
    </subcellularLocation>
</comment>
<gene>
    <name evidence="7" type="ORF">ENT37_05795</name>
</gene>
<keyword evidence="4 7" id="KW-0456">Lyase</keyword>
<dbReference type="SUPFAM" id="SSF48230">
    <property type="entry name" value="Chondroitin AC/alginate lyase"/>
    <property type="match status" value="1"/>
</dbReference>
<evidence type="ECO:0000256" key="2">
    <source>
        <dbReference type="ARBA" id="ARBA00022729"/>
    </source>
</evidence>
<dbReference type="Gene3D" id="2.70.98.70">
    <property type="match status" value="1"/>
</dbReference>
<keyword evidence="2" id="KW-0732">Signal</keyword>
<dbReference type="Pfam" id="PF16889">
    <property type="entry name" value="Hepar_II_III_N"/>
    <property type="match status" value="1"/>
</dbReference>
<dbReference type="InterPro" id="IPR031680">
    <property type="entry name" value="Hepar_II_III_N"/>
</dbReference>
<evidence type="ECO:0000313" key="7">
    <source>
        <dbReference type="EMBL" id="HGS21363.1"/>
    </source>
</evidence>
<comment type="caution">
    <text evidence="7">The sequence shown here is derived from an EMBL/GenBank/DDBJ whole genome shotgun (WGS) entry which is preliminary data.</text>
</comment>
<evidence type="ECO:0000259" key="5">
    <source>
        <dbReference type="Pfam" id="PF07940"/>
    </source>
</evidence>
<dbReference type="InterPro" id="IPR012480">
    <property type="entry name" value="Hepar_II_III_C"/>
</dbReference>
<evidence type="ECO:0000256" key="3">
    <source>
        <dbReference type="ARBA" id="ARBA00022764"/>
    </source>
</evidence>
<dbReference type="InterPro" id="IPR008929">
    <property type="entry name" value="Chondroitin_lyas"/>
</dbReference>
<evidence type="ECO:0000256" key="4">
    <source>
        <dbReference type="ARBA" id="ARBA00023239"/>
    </source>
</evidence>
<dbReference type="GO" id="GO:0042597">
    <property type="term" value="C:periplasmic space"/>
    <property type="evidence" value="ECO:0007669"/>
    <property type="project" value="UniProtKB-SubCell"/>
</dbReference>
<reference evidence="7" key="1">
    <citation type="journal article" date="2020" name="mSystems">
        <title>Genome- and Community-Level Interaction Insights into Carbon Utilization and Element Cycling Functions of Hydrothermarchaeota in Hydrothermal Sediment.</title>
        <authorList>
            <person name="Zhou Z."/>
            <person name="Liu Y."/>
            <person name="Xu W."/>
            <person name="Pan J."/>
            <person name="Luo Z.H."/>
            <person name="Li M."/>
        </authorList>
    </citation>
    <scope>NUCLEOTIDE SEQUENCE [LARGE SCALE GENOMIC DNA]</scope>
    <source>
        <strain evidence="7">SpSt-573</strain>
    </source>
</reference>
<dbReference type="AlphaFoldDB" id="A0A7C4PIP9"/>
<keyword evidence="3" id="KW-0574">Periplasm</keyword>
<proteinExistence type="predicted"/>
<dbReference type="EMBL" id="DSYK01000294">
    <property type="protein sequence ID" value="HGS21363.1"/>
    <property type="molecule type" value="Genomic_DNA"/>
</dbReference>
<dbReference type="PANTHER" id="PTHR39210">
    <property type="entry name" value="HEPARIN-SULFATE LYASE"/>
    <property type="match status" value="1"/>
</dbReference>
<dbReference type="GO" id="GO:0016829">
    <property type="term" value="F:lyase activity"/>
    <property type="evidence" value="ECO:0007669"/>
    <property type="project" value="UniProtKB-KW"/>
</dbReference>
<dbReference type="Gene3D" id="1.50.10.100">
    <property type="entry name" value="Chondroitin AC/alginate lyase"/>
    <property type="match status" value="1"/>
</dbReference>
<dbReference type="PANTHER" id="PTHR39210:SF1">
    <property type="entry name" value="HEPARIN-SULFATE LYASE"/>
    <property type="match status" value="1"/>
</dbReference>
<evidence type="ECO:0000259" key="6">
    <source>
        <dbReference type="Pfam" id="PF16889"/>
    </source>
</evidence>
<name>A0A7C4PIP9_9CHLR</name>
<sequence length="727" mass="83763">MRHHEAQSHHSGRLPKCYEKALHIPDDVHTMNMQVVNVNGSTINFDLLFNTLRHLSWKQILYRFYYIVRKKWWTLIVKEAPVVEHRQFQADSPFLFTGLRDVTTSGPWEEEVVGACKRCEALAKWQFRFLNLTVSYPERIDWHDSGVSQLWRYQLHYFDCVQDLLVWWATGTETLAWEVFTSLVDSWIDGNRRLVGDGWHPFTISVRLVNWVHGLSTWKENFNAHSKFTGRYMGSLVGQARVLSSYLEKDVRGNHLLKNLRALLWAGTFFDSPLAKRWKHRALVLLQKELAEQILPDGGHFERTPGYHAIVLKDLLEIGLLLRHDPDAEIKYGWLDEALWRMLQYLCKIMPPDGRLPLLKDTAWDAAPSPCDLLAAGALYFQEPSFKLSGHFGLYPLLLFGRSGWDTFRQWPLTTVCTSLIRSLPPKVHGRFSCCGSVNVAEMFAVSLPETGYFVLRDDTAGDYLIFDAGKVCPEYLPAHAHADMLTYELTINHCRIVVDSGVFQYQAGKWRDYFRATRAHNTVEVENCNQSEVWGSFRVARRARPVRASCKRQGSCLILDVRHDGYRRLKVPVVHRRILVWESGRFWVIIDQLSGTGTVAAANYIHLAPAIQTTPIERHCWQLQGMPFPLWIHAFQSHESEVVQGRLEPSPQGWYSEQFGIMEPNTVLILKKCEPLPFFYGYIISMTESLRVKFTSTGNGSCDVQVSDDLHCIRIHVYPDEVKVAS</sequence>
<dbReference type="Pfam" id="PF07940">
    <property type="entry name" value="Hepar_II_III_C"/>
    <property type="match status" value="1"/>
</dbReference>
<feature type="domain" description="Heparinase II/III-like C-terminal" evidence="5">
    <location>
        <begin position="447"/>
        <end position="670"/>
    </location>
</feature>
<organism evidence="7">
    <name type="scientific">Anaerolinea thermolimosa</name>
    <dbReference type="NCBI Taxonomy" id="229919"/>
    <lineage>
        <taxon>Bacteria</taxon>
        <taxon>Bacillati</taxon>
        <taxon>Chloroflexota</taxon>
        <taxon>Anaerolineae</taxon>
        <taxon>Anaerolineales</taxon>
        <taxon>Anaerolineaceae</taxon>
        <taxon>Anaerolinea</taxon>
    </lineage>
</organism>